<dbReference type="AlphaFoldDB" id="A0AAV6YZF7"/>
<protein>
    <recommendedName>
        <fullName evidence="4">UPAR/Ly6 domain-containing protein</fullName>
    </recommendedName>
</protein>
<dbReference type="GO" id="GO:0005576">
    <property type="term" value="C:extracellular region"/>
    <property type="evidence" value="ECO:0007669"/>
    <property type="project" value="UniProtKB-SubCell"/>
</dbReference>
<dbReference type="Pfam" id="PF00021">
    <property type="entry name" value="UPAR_LY6"/>
    <property type="match status" value="2"/>
</dbReference>
<sequence>MKLLGLFLVLTIFWGQGSSLSCTVCLVQGATFCTGNNVTCPPGRVCASTYTVNMEDGIKKNEFFGRSCVPENQCQGPGSFSTHNTTSKKGFSCCYTDNCTPPAPVLSSVNNTQNGHICPTCTEDGVDWCDAGRTMSCTGDETMCILQYTNMSGTISRDSVLRGCATPTICNIGNQSLITGGLSVQVQISCTGGGGGLHCGFCGHLLLGLISWIIVSIF</sequence>
<dbReference type="InterPro" id="IPR016054">
    <property type="entry name" value="LY6_UPA_recep-like"/>
</dbReference>
<proteinExistence type="predicted"/>
<feature type="chain" id="PRO_5043641798" description="UPAR/Ly6 domain-containing protein" evidence="3">
    <location>
        <begin position="20"/>
        <end position="218"/>
    </location>
</feature>
<dbReference type="InterPro" id="IPR050918">
    <property type="entry name" value="CNF-like_PLA2_Inhibitor"/>
</dbReference>
<dbReference type="Gene3D" id="2.10.60.10">
    <property type="entry name" value="CD59"/>
    <property type="match status" value="2"/>
</dbReference>
<dbReference type="SUPFAM" id="SSF57302">
    <property type="entry name" value="Snake toxin-like"/>
    <property type="match status" value="2"/>
</dbReference>
<organism evidence="5 6">
    <name type="scientific">Engystomops pustulosus</name>
    <name type="common">Tungara frog</name>
    <name type="synonym">Physalaemus pustulosus</name>
    <dbReference type="NCBI Taxonomy" id="76066"/>
    <lineage>
        <taxon>Eukaryota</taxon>
        <taxon>Metazoa</taxon>
        <taxon>Chordata</taxon>
        <taxon>Craniata</taxon>
        <taxon>Vertebrata</taxon>
        <taxon>Euteleostomi</taxon>
        <taxon>Amphibia</taxon>
        <taxon>Batrachia</taxon>
        <taxon>Anura</taxon>
        <taxon>Neobatrachia</taxon>
        <taxon>Hyloidea</taxon>
        <taxon>Leptodactylidae</taxon>
        <taxon>Leiuperinae</taxon>
        <taxon>Engystomops</taxon>
    </lineage>
</organism>
<evidence type="ECO:0000256" key="3">
    <source>
        <dbReference type="SAM" id="SignalP"/>
    </source>
</evidence>
<dbReference type="CDD" id="cd23572">
    <property type="entry name" value="TFP_LU_ECD_PINLYP_rpt2"/>
    <property type="match status" value="1"/>
</dbReference>
<keyword evidence="3" id="KW-0732">Signal</keyword>
<evidence type="ECO:0000256" key="1">
    <source>
        <dbReference type="ARBA" id="ARBA00004613"/>
    </source>
</evidence>
<keyword evidence="2" id="KW-0964">Secreted</keyword>
<evidence type="ECO:0000259" key="4">
    <source>
        <dbReference type="Pfam" id="PF00021"/>
    </source>
</evidence>
<evidence type="ECO:0000313" key="6">
    <source>
        <dbReference type="Proteomes" id="UP000824782"/>
    </source>
</evidence>
<dbReference type="PANTHER" id="PTHR20914">
    <property type="entry name" value="LY6/PLAUR DOMAIN-CONTAINING PROTEIN 8"/>
    <property type="match status" value="1"/>
</dbReference>
<feature type="signal peptide" evidence="3">
    <location>
        <begin position="1"/>
        <end position="19"/>
    </location>
</feature>
<dbReference type="InterPro" id="IPR045860">
    <property type="entry name" value="Snake_toxin-like_sf"/>
</dbReference>
<evidence type="ECO:0000256" key="2">
    <source>
        <dbReference type="ARBA" id="ARBA00022525"/>
    </source>
</evidence>
<name>A0AAV6YZF7_ENGPU</name>
<keyword evidence="6" id="KW-1185">Reference proteome</keyword>
<feature type="domain" description="UPAR/Ly6" evidence="4">
    <location>
        <begin position="115"/>
        <end position="190"/>
    </location>
</feature>
<gene>
    <name evidence="5" type="ORF">GDO81_020997</name>
</gene>
<evidence type="ECO:0000313" key="5">
    <source>
        <dbReference type="EMBL" id="KAG8539378.1"/>
    </source>
</evidence>
<feature type="domain" description="UPAR/Ly6" evidence="4">
    <location>
        <begin position="19"/>
        <end position="100"/>
    </location>
</feature>
<dbReference type="Proteomes" id="UP000824782">
    <property type="component" value="Unassembled WGS sequence"/>
</dbReference>
<dbReference type="PROSITE" id="PS51257">
    <property type="entry name" value="PROKAR_LIPOPROTEIN"/>
    <property type="match status" value="1"/>
</dbReference>
<dbReference type="PANTHER" id="PTHR20914:SF28">
    <property type="entry name" value="PHOSPHOLIPASE A2 INHIBITOR SUBUNIT GAMMA B"/>
    <property type="match status" value="1"/>
</dbReference>
<comment type="caution">
    <text evidence="5">The sequence shown here is derived from an EMBL/GenBank/DDBJ whole genome shotgun (WGS) entry which is preliminary data.</text>
</comment>
<dbReference type="EMBL" id="WNYA01014914">
    <property type="protein sequence ID" value="KAG8539378.1"/>
    <property type="molecule type" value="Genomic_DNA"/>
</dbReference>
<comment type="subcellular location">
    <subcellularLocation>
        <location evidence="1">Secreted</location>
    </subcellularLocation>
</comment>
<reference evidence="5" key="1">
    <citation type="thesis" date="2020" institute="ProQuest LLC" country="789 East Eisenhower Parkway, Ann Arbor, MI, USA">
        <title>Comparative Genomics and Chromosome Evolution.</title>
        <authorList>
            <person name="Mudd A.B."/>
        </authorList>
    </citation>
    <scope>NUCLEOTIDE SEQUENCE</scope>
    <source>
        <strain evidence="5">237g6f4</strain>
        <tissue evidence="5">Blood</tissue>
    </source>
</reference>
<accession>A0AAV6YZF7</accession>